<keyword evidence="6" id="KW-0539">Nucleus</keyword>
<evidence type="ECO:0000256" key="9">
    <source>
        <dbReference type="ARBA" id="ARBA00059992"/>
    </source>
</evidence>
<dbReference type="InterPro" id="IPR007125">
    <property type="entry name" value="H2A/H2B/H3"/>
</dbReference>
<comment type="subunit">
    <text evidence="7">Heterotrimeric transcription factor composed of three components, NF-YA, NF-YB and NF-YC. NF-YB and NF-YC must interact and dimerize for NF-YA association and DNA binding.</text>
</comment>
<protein>
    <recommendedName>
        <fullName evidence="12">Core Histone H2A/H2B/H3 domain-containing protein</fullName>
    </recommendedName>
</protein>
<dbReference type="SUPFAM" id="SSF47113">
    <property type="entry name" value="Histone-fold"/>
    <property type="match status" value="1"/>
</dbReference>
<comment type="function">
    <text evidence="9">Stimulates the transcription of various genes by recognizing and binding to a CCAAT motif in promoters.</text>
</comment>
<dbReference type="GO" id="GO:0046982">
    <property type="term" value="F:protein heterodimerization activity"/>
    <property type="evidence" value="ECO:0007669"/>
    <property type="project" value="InterPro"/>
</dbReference>
<comment type="caution">
    <text evidence="13">The sequence shown here is derived from an EMBL/GenBank/DDBJ whole genome shotgun (WGS) entry which is preliminary data.</text>
</comment>
<keyword evidence="4" id="KW-0010">Activator</keyword>
<feature type="region of interest" description="Disordered" evidence="11">
    <location>
        <begin position="421"/>
        <end position="486"/>
    </location>
</feature>
<keyword evidence="5" id="KW-0804">Transcription</keyword>
<feature type="domain" description="Core Histone H2A/H2B/H3" evidence="12">
    <location>
        <begin position="74"/>
        <end position="128"/>
    </location>
</feature>
<name>A0AAW1QYC9_9CHLO</name>
<feature type="compositionally biased region" description="Basic and acidic residues" evidence="11">
    <location>
        <begin position="477"/>
        <end position="486"/>
    </location>
</feature>
<evidence type="ECO:0000256" key="5">
    <source>
        <dbReference type="ARBA" id="ARBA00023163"/>
    </source>
</evidence>
<reference evidence="13 14" key="1">
    <citation type="journal article" date="2024" name="Nat. Commun.">
        <title>Phylogenomics reveals the evolutionary origins of lichenization in chlorophyte algae.</title>
        <authorList>
            <person name="Puginier C."/>
            <person name="Libourel C."/>
            <person name="Otte J."/>
            <person name="Skaloud P."/>
            <person name="Haon M."/>
            <person name="Grisel S."/>
            <person name="Petersen M."/>
            <person name="Berrin J.G."/>
            <person name="Delaux P.M."/>
            <person name="Dal Grande F."/>
            <person name="Keller J."/>
        </authorList>
    </citation>
    <scope>NUCLEOTIDE SEQUENCE [LARGE SCALE GENOMIC DNA]</scope>
    <source>
        <strain evidence="13 14">SAG 245.80</strain>
    </source>
</reference>
<evidence type="ECO:0000259" key="12">
    <source>
        <dbReference type="Pfam" id="PF00125"/>
    </source>
</evidence>
<dbReference type="EMBL" id="JALJOU010000064">
    <property type="protein sequence ID" value="KAK9826465.1"/>
    <property type="molecule type" value="Genomic_DNA"/>
</dbReference>
<evidence type="ECO:0000256" key="8">
    <source>
        <dbReference type="ARBA" id="ARBA00038129"/>
    </source>
</evidence>
<evidence type="ECO:0000313" key="13">
    <source>
        <dbReference type="EMBL" id="KAK9826465.1"/>
    </source>
</evidence>
<comment type="subcellular location">
    <subcellularLocation>
        <location evidence="1">Nucleus</location>
    </subcellularLocation>
</comment>
<dbReference type="GO" id="GO:0000978">
    <property type="term" value="F:RNA polymerase II cis-regulatory region sequence-specific DNA binding"/>
    <property type="evidence" value="ECO:0007669"/>
    <property type="project" value="TreeGrafter"/>
</dbReference>
<proteinExistence type="inferred from homology"/>
<feature type="compositionally biased region" description="Low complexity" evidence="11">
    <location>
        <begin position="421"/>
        <end position="440"/>
    </location>
</feature>
<dbReference type="PANTHER" id="PTHR10252:SF8">
    <property type="entry name" value="NUCLEAR TRANSCRIPTION FACTOR Y SUBUNIT GAMMA"/>
    <property type="match status" value="1"/>
</dbReference>
<evidence type="ECO:0000256" key="6">
    <source>
        <dbReference type="ARBA" id="ARBA00023242"/>
    </source>
</evidence>
<dbReference type="InterPro" id="IPR009072">
    <property type="entry name" value="Histone-fold"/>
</dbReference>
<evidence type="ECO:0000256" key="7">
    <source>
        <dbReference type="ARBA" id="ARBA00025911"/>
    </source>
</evidence>
<keyword evidence="14" id="KW-1185">Reference proteome</keyword>
<dbReference type="Gene3D" id="1.10.20.10">
    <property type="entry name" value="Histone, subunit A"/>
    <property type="match status" value="1"/>
</dbReference>
<dbReference type="Proteomes" id="UP001445335">
    <property type="component" value="Unassembled WGS sequence"/>
</dbReference>
<dbReference type="PANTHER" id="PTHR10252">
    <property type="entry name" value="HISTONE-LIKE TRANSCRIPTION FACTOR CCAAT-RELATED"/>
    <property type="match status" value="1"/>
</dbReference>
<evidence type="ECO:0000256" key="1">
    <source>
        <dbReference type="ARBA" id="ARBA00004123"/>
    </source>
</evidence>
<sequence>MADYNGGASGSMPASEAAPALALQQPGLQAPGLPPAVFAAPAFVTPLMAQQNEQLRQFWYQQTQEIMQVGTDPIMKSDEDVRMISAEAPVLFARACEMFILELTLRSWNHSEENKRRTLQRNDIAAAITRTDIFDFLVDIVPREERGDEPARPAPVPAGGAPFYMPPAMAGTDGALPRPGAPDPAIMMQYYQQQAWQGQPGAPGCASGQPGAMGGAPGGPGLDTALDQIMAEGFSTPRTPRGSSLCSMLLNGSVVYEEEAVLQFFCMANAALRAKTEANMALGKEKTLLLDCAFLQEQMEQLLTERSSFQEQIATLERENKFLHAERELMGSQLQSAAEEAGSGGEALALLEAGEGGEGLAPGFSEPGAAAAEADRARALEAGTAAKLLRAEGEFASAKADWEEREAALLRSLEAANLAHQQATAAAAPARTPVSAPPRSRASRPSEEASASARRGDDGAARPASAAAELAQQQSPHRADRSDRAGAECMVSCAPASHRVVVKRLALPLGPGPV</sequence>
<evidence type="ECO:0000256" key="4">
    <source>
        <dbReference type="ARBA" id="ARBA00023159"/>
    </source>
</evidence>
<keyword evidence="10" id="KW-0175">Coiled coil</keyword>
<keyword evidence="3" id="KW-0238">DNA-binding</keyword>
<dbReference type="FunFam" id="1.10.20.10:FF:000062">
    <property type="entry name" value="Nuclear transcription factor Y subunit C"/>
    <property type="match status" value="1"/>
</dbReference>
<comment type="similarity">
    <text evidence="8">Belongs to the NFYC/HAP5 subunit family.</text>
</comment>
<feature type="coiled-coil region" evidence="10">
    <location>
        <begin position="292"/>
        <end position="326"/>
    </location>
</feature>
<accession>A0AAW1QYC9</accession>
<evidence type="ECO:0000256" key="10">
    <source>
        <dbReference type="SAM" id="Coils"/>
    </source>
</evidence>
<evidence type="ECO:0000256" key="3">
    <source>
        <dbReference type="ARBA" id="ARBA00023125"/>
    </source>
</evidence>
<keyword evidence="2" id="KW-0805">Transcription regulation</keyword>
<dbReference type="AlphaFoldDB" id="A0AAW1QYC9"/>
<dbReference type="GO" id="GO:0000981">
    <property type="term" value="F:DNA-binding transcription factor activity, RNA polymerase II-specific"/>
    <property type="evidence" value="ECO:0007669"/>
    <property type="project" value="TreeGrafter"/>
</dbReference>
<gene>
    <name evidence="13" type="ORF">WJX81_002335</name>
</gene>
<dbReference type="Pfam" id="PF00125">
    <property type="entry name" value="Histone"/>
    <property type="match status" value="1"/>
</dbReference>
<dbReference type="GO" id="GO:0005634">
    <property type="term" value="C:nucleus"/>
    <property type="evidence" value="ECO:0007669"/>
    <property type="project" value="UniProtKB-SubCell"/>
</dbReference>
<dbReference type="InterPro" id="IPR050568">
    <property type="entry name" value="Transcr_DNA_Rep_Reg"/>
</dbReference>
<organism evidence="13 14">
    <name type="scientific">Elliptochloris bilobata</name>
    <dbReference type="NCBI Taxonomy" id="381761"/>
    <lineage>
        <taxon>Eukaryota</taxon>
        <taxon>Viridiplantae</taxon>
        <taxon>Chlorophyta</taxon>
        <taxon>core chlorophytes</taxon>
        <taxon>Trebouxiophyceae</taxon>
        <taxon>Trebouxiophyceae incertae sedis</taxon>
        <taxon>Elliptochloris clade</taxon>
        <taxon>Elliptochloris</taxon>
    </lineage>
</organism>
<evidence type="ECO:0000313" key="14">
    <source>
        <dbReference type="Proteomes" id="UP001445335"/>
    </source>
</evidence>
<evidence type="ECO:0000256" key="11">
    <source>
        <dbReference type="SAM" id="MobiDB-lite"/>
    </source>
</evidence>
<dbReference type="CDD" id="cd22908">
    <property type="entry name" value="HFD_NFYC-like"/>
    <property type="match status" value="1"/>
</dbReference>
<evidence type="ECO:0000256" key="2">
    <source>
        <dbReference type="ARBA" id="ARBA00023015"/>
    </source>
</evidence>